<sequence>MNKTTMISTIAASMAALALASTPVVAGQGKGKGHDAQHAHHPSAAKGHAPKAAGRHDNGLHLGWHKQAWKRGDRLPLADIGPGYYVEDYRAYRLAPPPSGYRWVRPMDDRYLLVEVATGVIRDVLGY</sequence>
<evidence type="ECO:0000256" key="2">
    <source>
        <dbReference type="SAM" id="SignalP"/>
    </source>
</evidence>
<evidence type="ECO:0000313" key="3">
    <source>
        <dbReference type="EMBL" id="GAA4858623.1"/>
    </source>
</evidence>
<dbReference type="Proteomes" id="UP001501323">
    <property type="component" value="Unassembled WGS sequence"/>
</dbReference>
<keyword evidence="2" id="KW-0732">Signal</keyword>
<gene>
    <name evidence="3" type="ORF">GCM10023332_08150</name>
</gene>
<dbReference type="RefSeq" id="WP_345294209.1">
    <property type="nucleotide sequence ID" value="NZ_BAABJY010000001.1"/>
</dbReference>
<feature type="signal peptide" evidence="2">
    <location>
        <begin position="1"/>
        <end position="26"/>
    </location>
</feature>
<keyword evidence="4" id="KW-1185">Reference proteome</keyword>
<feature type="region of interest" description="Disordered" evidence="1">
    <location>
        <begin position="26"/>
        <end position="57"/>
    </location>
</feature>
<dbReference type="InterPro" id="IPR024572">
    <property type="entry name" value="RcnB"/>
</dbReference>
<dbReference type="Gene3D" id="3.10.450.160">
    <property type="entry name" value="inner membrane protein cigr"/>
    <property type="match status" value="1"/>
</dbReference>
<evidence type="ECO:0000313" key="4">
    <source>
        <dbReference type="Proteomes" id="UP001501323"/>
    </source>
</evidence>
<proteinExistence type="predicted"/>
<name>A0ABP9DSE1_9GAMM</name>
<feature type="chain" id="PRO_5045162152" description="RcnB family protein" evidence="2">
    <location>
        <begin position="27"/>
        <end position="127"/>
    </location>
</feature>
<dbReference type="Pfam" id="PF11776">
    <property type="entry name" value="RcnB"/>
    <property type="match status" value="1"/>
</dbReference>
<accession>A0ABP9DSE1</accession>
<protein>
    <recommendedName>
        <fullName evidence="5">RcnB family protein</fullName>
    </recommendedName>
</protein>
<organism evidence="3 4">
    <name type="scientific">Luteimonas vadosa</name>
    <dbReference type="NCBI Taxonomy" id="1165507"/>
    <lineage>
        <taxon>Bacteria</taxon>
        <taxon>Pseudomonadati</taxon>
        <taxon>Pseudomonadota</taxon>
        <taxon>Gammaproteobacteria</taxon>
        <taxon>Lysobacterales</taxon>
        <taxon>Lysobacteraceae</taxon>
        <taxon>Luteimonas</taxon>
    </lineage>
</organism>
<comment type="caution">
    <text evidence="3">The sequence shown here is derived from an EMBL/GenBank/DDBJ whole genome shotgun (WGS) entry which is preliminary data.</text>
</comment>
<evidence type="ECO:0008006" key="5">
    <source>
        <dbReference type="Google" id="ProtNLM"/>
    </source>
</evidence>
<reference evidence="4" key="1">
    <citation type="journal article" date="2019" name="Int. J. Syst. Evol. Microbiol.">
        <title>The Global Catalogue of Microorganisms (GCM) 10K type strain sequencing project: providing services to taxonomists for standard genome sequencing and annotation.</title>
        <authorList>
            <consortium name="The Broad Institute Genomics Platform"/>
            <consortium name="The Broad Institute Genome Sequencing Center for Infectious Disease"/>
            <person name="Wu L."/>
            <person name="Ma J."/>
        </authorList>
    </citation>
    <scope>NUCLEOTIDE SEQUENCE [LARGE SCALE GENOMIC DNA]</scope>
    <source>
        <strain evidence="4">JCM 18392</strain>
    </source>
</reference>
<dbReference type="EMBL" id="BAABJY010000001">
    <property type="protein sequence ID" value="GAA4858623.1"/>
    <property type="molecule type" value="Genomic_DNA"/>
</dbReference>
<evidence type="ECO:0000256" key="1">
    <source>
        <dbReference type="SAM" id="MobiDB-lite"/>
    </source>
</evidence>